<organism evidence="3 4">
    <name type="scientific">Rhodanobacter umsongensis</name>
    <dbReference type="NCBI Taxonomy" id="633153"/>
    <lineage>
        <taxon>Bacteria</taxon>
        <taxon>Pseudomonadati</taxon>
        <taxon>Pseudomonadota</taxon>
        <taxon>Gammaproteobacteria</taxon>
        <taxon>Lysobacterales</taxon>
        <taxon>Rhodanobacteraceae</taxon>
        <taxon>Rhodanobacter</taxon>
    </lineage>
</organism>
<dbReference type="InterPro" id="IPR043128">
    <property type="entry name" value="Rev_trsase/Diguanyl_cyclase"/>
</dbReference>
<name>A0ABW0JH06_9GAMM</name>
<dbReference type="CDD" id="cd01948">
    <property type="entry name" value="EAL"/>
    <property type="match status" value="1"/>
</dbReference>
<feature type="domain" description="EAL" evidence="1">
    <location>
        <begin position="589"/>
        <end position="843"/>
    </location>
</feature>
<gene>
    <name evidence="3" type="ORF">ACFPME_01425</name>
</gene>
<evidence type="ECO:0000313" key="4">
    <source>
        <dbReference type="Proteomes" id="UP001596013"/>
    </source>
</evidence>
<dbReference type="InterPro" id="IPR035919">
    <property type="entry name" value="EAL_sf"/>
</dbReference>
<evidence type="ECO:0000313" key="3">
    <source>
        <dbReference type="EMBL" id="MFC5435208.1"/>
    </source>
</evidence>
<evidence type="ECO:0000259" key="1">
    <source>
        <dbReference type="PROSITE" id="PS50883"/>
    </source>
</evidence>
<dbReference type="Pfam" id="PF00563">
    <property type="entry name" value="EAL"/>
    <property type="match status" value="1"/>
</dbReference>
<dbReference type="Pfam" id="PF00990">
    <property type="entry name" value="GGDEF"/>
    <property type="match status" value="1"/>
</dbReference>
<dbReference type="SMART" id="SM00267">
    <property type="entry name" value="GGDEF"/>
    <property type="match status" value="1"/>
</dbReference>
<dbReference type="EMBL" id="JBHSMK010000002">
    <property type="protein sequence ID" value="MFC5435208.1"/>
    <property type="molecule type" value="Genomic_DNA"/>
</dbReference>
<dbReference type="SMART" id="SM00052">
    <property type="entry name" value="EAL"/>
    <property type="match status" value="1"/>
</dbReference>
<dbReference type="RefSeq" id="WP_377301298.1">
    <property type="nucleotide sequence ID" value="NZ_JBHSMK010000002.1"/>
</dbReference>
<dbReference type="Proteomes" id="UP001596013">
    <property type="component" value="Unassembled WGS sequence"/>
</dbReference>
<sequence length="854" mass="94588">MTSGILVVAAQRELRRNLFDALDQAGYSPIHSARNLQHAAILLEGRPPLPPLQLMVAVLEGDEQQARSCCEHLRRLPGGAETPLLAVLDNETSLSPADLPAGITDWLSAAQIATELVPRWRRSQAGKKASSRATPLPIAGVIEDYRYAFDEGDSEWLIADAQTHRLLEVSPTLARHSRLHASQWEGLLLSDVLRFEGIAIAQVLADADRSWHPCQRKSSQGVDTGQASVRRIRHGARDALALMFRSDRADLRAEAALSLLSRIFASTSGVDAQIAAGRLLFDELGLDYLAVWSARQDGADMPTQLLQLWNGGEPAWPPAQLQSSLQLVLAGKPMLYRVDARRLAPGDPLVQQLELNGFAGLPLYDERHTVLGAMLAGCRKGFGEMGIVEPVLRCAAARFAQMLELGRTREQGRAEGLVDALTGLPNRLLFNDRLDTIIREATRNGECFAVLFVDLDRFKAINDTYGHAAGDQVLRVVTQRLCSSIRASDTVARYAGDEFTIVLRHIVKNDDVSRVAEKIVQVMETPLYLDDGTELQVTASMGLSFFPDDAGDAQTLLKHADEAMYAAKHLGRNNFQIYEVSPEYAREHGMALKSRLRHAEGNGELRVVYQPQVNTETEDIVGMEALVRWEHPELGMISPAVFIPLAEESGLIVSIGEWVMRTACRQAREWEERYGLRLRLGVNLSAVQLMEPQLMETVATVLRETGLDPTLLEMEITESISIKTAPNLVENLHALHRMGCHIAIDDFGTGAASLDYLRRLPADRIKIDQSFVRNIGVDPDDEAIVRATIEMAHRLKRAVVAEGVEIEQHLQFLRTHGCDELQGYLFCRPLQPVSFDKLLAERQRLLEGRVAEPA</sequence>
<feature type="domain" description="GGDEF" evidence="2">
    <location>
        <begin position="446"/>
        <end position="580"/>
    </location>
</feature>
<dbReference type="InterPro" id="IPR000160">
    <property type="entry name" value="GGDEF_dom"/>
</dbReference>
<dbReference type="InterPro" id="IPR052155">
    <property type="entry name" value="Biofilm_reg_signaling"/>
</dbReference>
<keyword evidence="4" id="KW-1185">Reference proteome</keyword>
<dbReference type="CDD" id="cd01949">
    <property type="entry name" value="GGDEF"/>
    <property type="match status" value="1"/>
</dbReference>
<dbReference type="Gene3D" id="3.30.70.270">
    <property type="match status" value="1"/>
</dbReference>
<evidence type="ECO:0000259" key="2">
    <source>
        <dbReference type="PROSITE" id="PS50887"/>
    </source>
</evidence>
<dbReference type="InterPro" id="IPR001633">
    <property type="entry name" value="EAL_dom"/>
</dbReference>
<dbReference type="PROSITE" id="PS50887">
    <property type="entry name" value="GGDEF"/>
    <property type="match status" value="1"/>
</dbReference>
<dbReference type="PROSITE" id="PS50883">
    <property type="entry name" value="EAL"/>
    <property type="match status" value="1"/>
</dbReference>
<dbReference type="SUPFAM" id="SSF55073">
    <property type="entry name" value="Nucleotide cyclase"/>
    <property type="match status" value="1"/>
</dbReference>
<comment type="caution">
    <text evidence="3">The sequence shown here is derived from an EMBL/GenBank/DDBJ whole genome shotgun (WGS) entry which is preliminary data.</text>
</comment>
<dbReference type="PANTHER" id="PTHR44757">
    <property type="entry name" value="DIGUANYLATE CYCLASE DGCP"/>
    <property type="match status" value="1"/>
</dbReference>
<proteinExistence type="predicted"/>
<dbReference type="InterPro" id="IPR029787">
    <property type="entry name" value="Nucleotide_cyclase"/>
</dbReference>
<dbReference type="SUPFAM" id="SSF141868">
    <property type="entry name" value="EAL domain-like"/>
    <property type="match status" value="1"/>
</dbReference>
<dbReference type="NCBIfam" id="TIGR00254">
    <property type="entry name" value="GGDEF"/>
    <property type="match status" value="1"/>
</dbReference>
<reference evidence="4" key="1">
    <citation type="journal article" date="2019" name="Int. J. Syst. Evol. Microbiol.">
        <title>The Global Catalogue of Microorganisms (GCM) 10K type strain sequencing project: providing services to taxonomists for standard genome sequencing and annotation.</title>
        <authorList>
            <consortium name="The Broad Institute Genomics Platform"/>
            <consortium name="The Broad Institute Genome Sequencing Center for Infectious Disease"/>
            <person name="Wu L."/>
            <person name="Ma J."/>
        </authorList>
    </citation>
    <scope>NUCLEOTIDE SEQUENCE [LARGE SCALE GENOMIC DNA]</scope>
    <source>
        <strain evidence="4">JCM 17130</strain>
    </source>
</reference>
<dbReference type="Gene3D" id="3.20.20.450">
    <property type="entry name" value="EAL domain"/>
    <property type="match status" value="1"/>
</dbReference>
<protein>
    <submittedName>
        <fullName evidence="3">Bifunctional diguanylate cyclase/phosphodiesterase</fullName>
    </submittedName>
</protein>
<accession>A0ABW0JH06</accession>
<dbReference type="PANTHER" id="PTHR44757:SF2">
    <property type="entry name" value="BIOFILM ARCHITECTURE MAINTENANCE PROTEIN MBAA"/>
    <property type="match status" value="1"/>
</dbReference>